<evidence type="ECO:0000313" key="1">
    <source>
        <dbReference type="EMBL" id="HEF65749.1"/>
    </source>
</evidence>
<gene>
    <name evidence="1" type="ORF">ENP47_09150</name>
</gene>
<sequence length="398" mass="43701">MFARPPRVLRFGLFDARYSRNRTTAAAFSAAGAELRELRIPMLDDLSDRLQPSRDVGALARLGIRLLRSELRLALAAPRPLAWADAVLFGYPGQWDVAFWAPLVRRAGCRIVFDPLVTLTETFVEDRQLVAPGSWRARWLRLLDRQALRAADLILADTPQQATYWAALAGVSLDRFVILPVGVDESLFGSHRCDAVGARDDAPERLRVLFYGTYSPLHGAETIVDALHRLERAGEPISLVMIGTGQLEPAVKGRAAALGLRAVEFVQWVPEAELAHWIAWADVVLGIFGATAKAARVVPNKVYQAMAMGAAIVTRDSPAIRWLAGGEEIARLVPPADPDALAEALRELRMPERRAALAAAARARYEAVASDRARASCLRPFLEDLSRVPSGRRRKANA</sequence>
<name>A0A7C1XJD4_THERO</name>
<dbReference type="PANTHER" id="PTHR45947">
    <property type="entry name" value="SULFOQUINOVOSYL TRANSFERASE SQD2"/>
    <property type="match status" value="1"/>
</dbReference>
<proteinExistence type="predicted"/>
<dbReference type="PANTHER" id="PTHR45947:SF3">
    <property type="entry name" value="SULFOQUINOVOSYL TRANSFERASE SQD2"/>
    <property type="match status" value="1"/>
</dbReference>
<dbReference type="SUPFAM" id="SSF53756">
    <property type="entry name" value="UDP-Glycosyltransferase/glycogen phosphorylase"/>
    <property type="match status" value="1"/>
</dbReference>
<reference evidence="1" key="1">
    <citation type="journal article" date="2020" name="mSystems">
        <title>Genome- and Community-Level Interaction Insights into Carbon Utilization and Element Cycling Functions of Hydrothermarchaeota in Hydrothermal Sediment.</title>
        <authorList>
            <person name="Zhou Z."/>
            <person name="Liu Y."/>
            <person name="Xu W."/>
            <person name="Pan J."/>
            <person name="Luo Z.H."/>
            <person name="Li M."/>
        </authorList>
    </citation>
    <scope>NUCLEOTIDE SEQUENCE [LARGE SCALE GENOMIC DNA]</scope>
    <source>
        <strain evidence="1">SpSt-222</strain>
    </source>
</reference>
<dbReference type="Pfam" id="PF13692">
    <property type="entry name" value="Glyco_trans_1_4"/>
    <property type="match status" value="1"/>
</dbReference>
<accession>A0A7C1XJD4</accession>
<dbReference type="Gene3D" id="3.40.50.2000">
    <property type="entry name" value="Glycogen Phosphorylase B"/>
    <property type="match status" value="2"/>
</dbReference>
<protein>
    <submittedName>
        <fullName evidence="1">Glycosyltransferase</fullName>
    </submittedName>
</protein>
<dbReference type="AlphaFoldDB" id="A0A7C1XJD4"/>
<dbReference type="GO" id="GO:0016757">
    <property type="term" value="F:glycosyltransferase activity"/>
    <property type="evidence" value="ECO:0007669"/>
    <property type="project" value="TreeGrafter"/>
</dbReference>
<comment type="caution">
    <text evidence="1">The sequence shown here is derived from an EMBL/GenBank/DDBJ whole genome shotgun (WGS) entry which is preliminary data.</text>
</comment>
<organism evidence="1">
    <name type="scientific">Thermomicrobium roseum</name>
    <dbReference type="NCBI Taxonomy" id="500"/>
    <lineage>
        <taxon>Bacteria</taxon>
        <taxon>Pseudomonadati</taxon>
        <taxon>Thermomicrobiota</taxon>
        <taxon>Thermomicrobia</taxon>
        <taxon>Thermomicrobiales</taxon>
        <taxon>Thermomicrobiaceae</taxon>
        <taxon>Thermomicrobium</taxon>
    </lineage>
</organism>
<dbReference type="InterPro" id="IPR050194">
    <property type="entry name" value="Glycosyltransferase_grp1"/>
</dbReference>
<keyword evidence="1" id="KW-0808">Transferase</keyword>
<dbReference type="EMBL" id="DSJL01000011">
    <property type="protein sequence ID" value="HEF65749.1"/>
    <property type="molecule type" value="Genomic_DNA"/>
</dbReference>